<keyword evidence="1" id="KW-0863">Zinc-finger</keyword>
<dbReference type="SUPFAM" id="SSF57667">
    <property type="entry name" value="beta-beta-alpha zinc fingers"/>
    <property type="match status" value="1"/>
</dbReference>
<reference evidence="4 6" key="1">
    <citation type="submission" date="2015-12" db="EMBL/GenBank/DDBJ databases">
        <title>Update maize B73 reference genome by single molecule sequencing technologies.</title>
        <authorList>
            <consortium name="Maize Genome Sequencing Project"/>
            <person name="Ware D."/>
        </authorList>
    </citation>
    <scope>NUCLEOTIDE SEQUENCE [LARGE SCALE GENOMIC DNA]</scope>
    <source>
        <strain evidence="6">cv. B73</strain>
        <tissue evidence="4">Seedling</tissue>
    </source>
</reference>
<dbReference type="Proteomes" id="UP000007305">
    <property type="component" value="Chromosome 1"/>
</dbReference>
<dbReference type="GO" id="GO:0006355">
    <property type="term" value="P:regulation of DNA-templated transcription"/>
    <property type="evidence" value="ECO:0007669"/>
    <property type="project" value="InterPro"/>
</dbReference>
<organism evidence="4">
    <name type="scientific">Zea mays</name>
    <name type="common">Maize</name>
    <dbReference type="NCBI Taxonomy" id="4577"/>
    <lineage>
        <taxon>Eukaryota</taxon>
        <taxon>Viridiplantae</taxon>
        <taxon>Streptophyta</taxon>
        <taxon>Embryophyta</taxon>
        <taxon>Tracheophyta</taxon>
        <taxon>Spermatophyta</taxon>
        <taxon>Magnoliopsida</taxon>
        <taxon>Liliopsida</taxon>
        <taxon>Poales</taxon>
        <taxon>Poaceae</taxon>
        <taxon>PACMAD clade</taxon>
        <taxon>Panicoideae</taxon>
        <taxon>Andropogonodae</taxon>
        <taxon>Andropogoneae</taxon>
        <taxon>Tripsacinae</taxon>
        <taxon>Zea</taxon>
    </lineage>
</organism>
<proteinExistence type="predicted"/>
<feature type="domain" description="C2H2-type" evidence="3">
    <location>
        <begin position="14"/>
        <end position="41"/>
    </location>
</feature>
<evidence type="ECO:0000256" key="1">
    <source>
        <dbReference type="PROSITE-ProRule" id="PRU00042"/>
    </source>
</evidence>
<dbReference type="KEGG" id="zma:103636520"/>
<gene>
    <name evidence="5" type="primary">LOC103636520</name>
    <name evidence="4" type="ORF">ZEAMMB73_Zm00001d029553</name>
</gene>
<feature type="region of interest" description="Disordered" evidence="2">
    <location>
        <begin position="116"/>
        <end position="144"/>
    </location>
</feature>
<dbReference type="AlphaFoldDB" id="A0A1D6K5Y3"/>
<dbReference type="GeneID" id="103636520"/>
<dbReference type="Gramene" id="Zm00001eb020300_T002">
    <property type="protein sequence ID" value="Zm00001eb020300_P002"/>
    <property type="gene ID" value="Zm00001eb020300"/>
</dbReference>
<dbReference type="GO" id="GO:0008270">
    <property type="term" value="F:zinc ion binding"/>
    <property type="evidence" value="ECO:0007669"/>
    <property type="project" value="UniProtKB-KW"/>
</dbReference>
<keyword evidence="6" id="KW-1185">Reference proteome</keyword>
<feature type="domain" description="C2H2-type" evidence="3">
    <location>
        <begin position="282"/>
        <end position="305"/>
    </location>
</feature>
<dbReference type="Pfam" id="PF13912">
    <property type="entry name" value="zf-C2H2_6"/>
    <property type="match status" value="3"/>
</dbReference>
<evidence type="ECO:0000313" key="6">
    <source>
        <dbReference type="Proteomes" id="UP000007305"/>
    </source>
</evidence>
<evidence type="ECO:0000313" key="4">
    <source>
        <dbReference type="EMBL" id="ONL98981.1"/>
    </source>
</evidence>
<dbReference type="OMA" id="YKPWWVV"/>
<keyword evidence="1" id="KW-0862">Zinc</keyword>
<evidence type="ECO:0000259" key="3">
    <source>
        <dbReference type="PROSITE" id="PS50157"/>
    </source>
</evidence>
<dbReference type="eggNOG" id="KOG1721">
    <property type="taxonomic scope" value="Eukaryota"/>
</dbReference>
<dbReference type="IntAct" id="A0A1D6K5Y3">
    <property type="interactions" value="1"/>
</dbReference>
<feature type="domain" description="C2H2-type" evidence="3">
    <location>
        <begin position="220"/>
        <end position="247"/>
    </location>
</feature>
<dbReference type="STRING" id="4577.A0A1D6K5Y3"/>
<dbReference type="PaxDb" id="4577-GRMZM2G464580_P01"/>
<evidence type="ECO:0000313" key="5">
    <source>
        <dbReference type="EnsemblPlants" id="Zm00001eb020300_P001"/>
    </source>
</evidence>
<dbReference type="InterPro" id="IPR044303">
    <property type="entry name" value="ZAT1/4/9"/>
</dbReference>
<dbReference type="EnsemblPlants" id="Zm00001eb020300_T001">
    <property type="protein sequence ID" value="Zm00001eb020300_P001"/>
    <property type="gene ID" value="Zm00001eb020300"/>
</dbReference>
<dbReference type="RefSeq" id="XP_008657089.1">
    <property type="nucleotide sequence ID" value="XM_008658867.2"/>
</dbReference>
<accession>A0A1D6K5Y3</accession>
<dbReference type="EMBL" id="CM007647">
    <property type="protein sequence ID" value="ONL98981.1"/>
    <property type="molecule type" value="Genomic_DNA"/>
</dbReference>
<dbReference type="InterPro" id="IPR013087">
    <property type="entry name" value="Znf_C2H2_type"/>
</dbReference>
<protein>
    <submittedName>
        <fullName evidence="4">C2H2-like zinc finger protein</fullName>
    </submittedName>
</protein>
<name>A0A1D6K5Y3_MAIZE</name>
<dbReference type="OrthoDB" id="9451254at2759"/>
<dbReference type="PANTHER" id="PTHR46326">
    <property type="entry name" value="ZINC FINGER PROTEIN ZAT1-RELATED"/>
    <property type="match status" value="1"/>
</dbReference>
<feature type="region of interest" description="Disordered" evidence="2">
    <location>
        <begin position="191"/>
        <end position="212"/>
    </location>
</feature>
<keyword evidence="1" id="KW-0479">Metal-binding</keyword>
<sequence>MWDVAVLASSATRHSCKVCRKGFPCGRSLGGHMRSHSLADELDDEEEHQQRQGLDCATAPGAGGHGLRDKPKKTRRLSSLSDCGGRGDVFSPCESNVDYRRARGGGKAMELERDWKQEGLMPPPRRRRSMRVPARTPPPTAFDKEPEDVALSLIMLSCDIVDRRGCSTAVGAKYSPGEDSTRRDYQYEYHHHDADSNDGTKINKRKLHHSDVGDEKRGRYECPVCGRTFRSYQALGGHRASYKRINSNCSIAKPILDYQPEPKPSVETNTTSMVSNNRTIKFECRICFRVFSSGQSLGGHKRSHSIAGELYEHVHSVDDDDVGDDEQPLISDEFLDLNLPAPGVED</sequence>
<reference evidence="5" key="3">
    <citation type="submission" date="2021-05" db="UniProtKB">
        <authorList>
            <consortium name="EnsemblPlants"/>
        </authorList>
    </citation>
    <scope>IDENTIFICATION</scope>
    <source>
        <strain evidence="5">cv. B73</strain>
    </source>
</reference>
<feature type="region of interest" description="Disordered" evidence="2">
    <location>
        <begin position="39"/>
        <end position="82"/>
    </location>
</feature>
<reference evidence="5" key="2">
    <citation type="submission" date="2019-07" db="EMBL/GenBank/DDBJ databases">
        <authorList>
            <person name="Seetharam A."/>
            <person name="Woodhouse M."/>
            <person name="Cannon E."/>
        </authorList>
    </citation>
    <scope>NUCLEOTIDE SEQUENCE [LARGE SCALE GENOMIC DNA]</scope>
    <source>
        <strain evidence="5">cv. B73</strain>
    </source>
</reference>
<dbReference type="Gene3D" id="3.30.160.60">
    <property type="entry name" value="Classic Zinc Finger"/>
    <property type="match status" value="1"/>
</dbReference>
<evidence type="ECO:0000256" key="2">
    <source>
        <dbReference type="SAM" id="MobiDB-lite"/>
    </source>
</evidence>
<dbReference type="SMART" id="SM00355">
    <property type="entry name" value="ZnF_C2H2"/>
    <property type="match status" value="3"/>
</dbReference>
<dbReference type="PANTHER" id="PTHR46326:SF1">
    <property type="entry name" value="OS03G0425900 PROTEIN"/>
    <property type="match status" value="1"/>
</dbReference>
<dbReference type="PROSITE" id="PS00028">
    <property type="entry name" value="ZINC_FINGER_C2H2_1"/>
    <property type="match status" value="2"/>
</dbReference>
<dbReference type="ExpressionAtlas" id="A0A1D6K5Y3">
    <property type="expression patterns" value="baseline"/>
</dbReference>
<dbReference type="EnsemblPlants" id="Zm00001eb020300_T002">
    <property type="protein sequence ID" value="Zm00001eb020300_P002"/>
    <property type="gene ID" value="Zm00001eb020300"/>
</dbReference>
<dbReference type="Gramene" id="Zm00001eb020300_T001">
    <property type="protein sequence ID" value="Zm00001eb020300_P001"/>
    <property type="gene ID" value="Zm00001eb020300"/>
</dbReference>
<dbReference type="PROSITE" id="PS50157">
    <property type="entry name" value="ZINC_FINGER_C2H2_2"/>
    <property type="match status" value="3"/>
</dbReference>
<dbReference type="InterPro" id="IPR036236">
    <property type="entry name" value="Znf_C2H2_sf"/>
</dbReference>